<dbReference type="InterPro" id="IPR029063">
    <property type="entry name" value="SAM-dependent_MTases_sf"/>
</dbReference>
<sequence>MNPTSNTLEARGAYFEQLYRDAADPWLVRQRWYEARKRALLLACLPQQHYRHAYEPGCGNGELTLALARRCERVLAADLSPQALLLAQQRLDAAGPAGHVTLARHQLPQDWPRTGKSADKFDLIVISEIAYYLSAEELALVAEQAVASLAPGGTIALCHWRAPFAQRILSTVRVHDAFQHAPGLHCLVRHEESDFLLGVWSNDARSVAQKEGFA</sequence>
<dbReference type="PANTHER" id="PTHR43464:SF92">
    <property type="entry name" value="SLR1071 PROTEIN"/>
    <property type="match status" value="1"/>
</dbReference>
<gene>
    <name evidence="2" type="ORF">ASR47_1001214</name>
</gene>
<dbReference type="PATRIC" id="fig|1747903.4.peg.228"/>
<evidence type="ECO:0000313" key="2">
    <source>
        <dbReference type="EMBL" id="OBV36741.1"/>
    </source>
</evidence>
<dbReference type="GO" id="GO:0008168">
    <property type="term" value="F:methyltransferase activity"/>
    <property type="evidence" value="ECO:0007669"/>
    <property type="project" value="TreeGrafter"/>
</dbReference>
<dbReference type="RefSeq" id="WP_065310528.1">
    <property type="nucleotide sequence ID" value="NZ_LOCQ01000062.1"/>
</dbReference>
<keyword evidence="3" id="KW-1185">Reference proteome</keyword>
<dbReference type="CDD" id="cd02440">
    <property type="entry name" value="AdoMet_MTases"/>
    <property type="match status" value="1"/>
</dbReference>
<protein>
    <submittedName>
        <fullName evidence="2">Nodulation protein S (NodS)</fullName>
    </submittedName>
</protein>
<dbReference type="AlphaFoldDB" id="A0A1A7BT74"/>
<comment type="caution">
    <text evidence="2">The sequence shown here is derived from an EMBL/GenBank/DDBJ whole genome shotgun (WGS) entry which is preliminary data.</text>
</comment>
<evidence type="ECO:0000313" key="3">
    <source>
        <dbReference type="Proteomes" id="UP000092713"/>
    </source>
</evidence>
<evidence type="ECO:0000259" key="1">
    <source>
        <dbReference type="Pfam" id="PF13649"/>
    </source>
</evidence>
<dbReference type="STRING" id="1747903.ASR47_1001214"/>
<dbReference type="OrthoDB" id="116799at2"/>
<reference evidence="2 3" key="1">
    <citation type="submission" date="2016-04" db="EMBL/GenBank/DDBJ databases">
        <title>Draft genome sequence of Janthinobacterium psychrotolerans sp. nov., isolated from freshwater sediments in Denmark.</title>
        <authorList>
            <person name="Gong X."/>
            <person name="Skrivergaard S."/>
            <person name="Korsgaard B.S."/>
            <person name="Schreiber L."/>
            <person name="Marshall I.P."/>
            <person name="Finster K."/>
            <person name="Schramm A."/>
        </authorList>
    </citation>
    <scope>NUCLEOTIDE SEQUENCE [LARGE SCALE GENOMIC DNA]</scope>
    <source>
        <strain evidence="2 3">S3-2</strain>
    </source>
</reference>
<proteinExistence type="predicted"/>
<organism evidence="2 3">
    <name type="scientific">Janthinobacterium psychrotolerans</name>
    <dbReference type="NCBI Taxonomy" id="1747903"/>
    <lineage>
        <taxon>Bacteria</taxon>
        <taxon>Pseudomonadati</taxon>
        <taxon>Pseudomonadota</taxon>
        <taxon>Betaproteobacteria</taxon>
        <taxon>Burkholderiales</taxon>
        <taxon>Oxalobacteraceae</taxon>
        <taxon>Janthinobacterium</taxon>
    </lineage>
</organism>
<name>A0A1A7BT74_9BURK</name>
<accession>A0A1A7BT74</accession>
<dbReference type="InterPro" id="IPR041698">
    <property type="entry name" value="Methyltransf_25"/>
</dbReference>
<dbReference type="PANTHER" id="PTHR43464">
    <property type="entry name" value="METHYLTRANSFERASE"/>
    <property type="match status" value="1"/>
</dbReference>
<feature type="domain" description="Methyltransferase" evidence="1">
    <location>
        <begin position="56"/>
        <end position="153"/>
    </location>
</feature>
<dbReference type="Gene3D" id="3.40.50.150">
    <property type="entry name" value="Vaccinia Virus protein VP39"/>
    <property type="match status" value="1"/>
</dbReference>
<dbReference type="EMBL" id="LOCQ01000062">
    <property type="protein sequence ID" value="OBV36741.1"/>
    <property type="molecule type" value="Genomic_DNA"/>
</dbReference>
<dbReference type="Pfam" id="PF13649">
    <property type="entry name" value="Methyltransf_25"/>
    <property type="match status" value="1"/>
</dbReference>
<dbReference type="SUPFAM" id="SSF53335">
    <property type="entry name" value="S-adenosyl-L-methionine-dependent methyltransferases"/>
    <property type="match status" value="1"/>
</dbReference>
<dbReference type="Proteomes" id="UP000092713">
    <property type="component" value="Unassembled WGS sequence"/>
</dbReference>